<dbReference type="Proteomes" id="UP001205601">
    <property type="component" value="Unassembled WGS sequence"/>
</dbReference>
<accession>A0ABT2NQB6</accession>
<dbReference type="EMBL" id="JAOCQF010000002">
    <property type="protein sequence ID" value="MCT8330283.1"/>
    <property type="molecule type" value="Genomic_DNA"/>
</dbReference>
<gene>
    <name evidence="1" type="ORF">N5I32_12215</name>
</gene>
<dbReference type="RefSeq" id="WP_261496157.1">
    <property type="nucleotide sequence ID" value="NZ_JAOCQF010000002.1"/>
</dbReference>
<evidence type="ECO:0000313" key="2">
    <source>
        <dbReference type="Proteomes" id="UP001205601"/>
    </source>
</evidence>
<name>A0ABT2NQB6_9RHOB</name>
<protein>
    <recommendedName>
        <fullName evidence="3">DUF4760 domain-containing protein</fullName>
    </recommendedName>
</protein>
<keyword evidence="2" id="KW-1185">Reference proteome</keyword>
<reference evidence="2" key="1">
    <citation type="submission" date="2023-07" db="EMBL/GenBank/DDBJ databases">
        <title>Defluviimonas sediminis sp. nov., isolated from mangrove sediment.</title>
        <authorList>
            <person name="Liu L."/>
            <person name="Li J."/>
            <person name="Huang Y."/>
            <person name="Pan J."/>
            <person name="Li M."/>
        </authorList>
    </citation>
    <scope>NUCLEOTIDE SEQUENCE [LARGE SCALE GENOMIC DNA]</scope>
    <source>
        <strain evidence="2">FT324</strain>
    </source>
</reference>
<evidence type="ECO:0000313" key="1">
    <source>
        <dbReference type="EMBL" id="MCT8330283.1"/>
    </source>
</evidence>
<proteinExistence type="predicted"/>
<evidence type="ECO:0008006" key="3">
    <source>
        <dbReference type="Google" id="ProtNLM"/>
    </source>
</evidence>
<comment type="caution">
    <text evidence="1">The sequence shown here is derived from an EMBL/GenBank/DDBJ whole genome shotgun (WGS) entry which is preliminary data.</text>
</comment>
<sequence>MGPESWSALANWVMAGAAVLAACAARSGLNSWKNQNIWTADAELARRILIALYRFRDSLYAVRHPAMFAGEMRLDAEQESKLSEVEQRQESVRSAYSRRWSRHQEQAIELSSLMIEADAVWGEELSKKVSELRKLERELWAYINLYLDAHYSRDTELAREYRKILKGERNILYDMLKEDDVFRMDFVKALAPVERYLRGKLGRGR</sequence>
<organism evidence="1 2">
    <name type="scientific">Albidovulum sediminis</name>
    <dbReference type="NCBI Taxonomy" id="3066345"/>
    <lineage>
        <taxon>Bacteria</taxon>
        <taxon>Pseudomonadati</taxon>
        <taxon>Pseudomonadota</taxon>
        <taxon>Alphaproteobacteria</taxon>
        <taxon>Rhodobacterales</taxon>
        <taxon>Paracoccaceae</taxon>
        <taxon>Albidovulum</taxon>
    </lineage>
</organism>